<reference evidence="18 19" key="1">
    <citation type="journal article" date="2018" name="Front. Microbiol.">
        <title>Prospects for Fungal Bioremediation of Acidic Radioactive Waste Sites: Characterization and Genome Sequence of Rhodotorula taiwanensis MD1149.</title>
        <authorList>
            <person name="Tkavc R."/>
            <person name="Matrosova V.Y."/>
            <person name="Grichenko O.E."/>
            <person name="Gostincar C."/>
            <person name="Volpe R.P."/>
            <person name="Klimenkova P."/>
            <person name="Gaidamakova E.K."/>
            <person name="Zhou C.E."/>
            <person name="Stewart B.J."/>
            <person name="Lyman M.G."/>
            <person name="Malfatti S.A."/>
            <person name="Rubinfeld B."/>
            <person name="Courtot M."/>
            <person name="Singh J."/>
            <person name="Dalgard C.L."/>
            <person name="Hamilton T."/>
            <person name="Frey K.G."/>
            <person name="Gunde-Cimerman N."/>
            <person name="Dugan L."/>
            <person name="Daly M.J."/>
        </authorList>
    </citation>
    <scope>NUCLEOTIDE SEQUENCE [LARGE SCALE GENOMIC DNA]</scope>
    <source>
        <strain evidence="18 19">MD1149</strain>
    </source>
</reference>
<dbReference type="Pfam" id="PF03104">
    <property type="entry name" value="DNA_pol_B_exo1"/>
    <property type="match status" value="1"/>
</dbReference>
<dbReference type="GO" id="GO:0051539">
    <property type="term" value="F:4 iron, 4 sulfur cluster binding"/>
    <property type="evidence" value="ECO:0007669"/>
    <property type="project" value="UniProtKB-KW"/>
</dbReference>
<dbReference type="GO" id="GO:0005634">
    <property type="term" value="C:nucleus"/>
    <property type="evidence" value="ECO:0007669"/>
    <property type="project" value="UniProtKB-SubCell"/>
</dbReference>
<evidence type="ECO:0000256" key="3">
    <source>
        <dbReference type="ARBA" id="ARBA00022679"/>
    </source>
</evidence>
<evidence type="ECO:0000256" key="9">
    <source>
        <dbReference type="ARBA" id="ARBA00023004"/>
    </source>
</evidence>
<dbReference type="PROSITE" id="PS00116">
    <property type="entry name" value="DNA_POLYMERASE_B"/>
    <property type="match status" value="1"/>
</dbReference>
<dbReference type="GO" id="GO:0000166">
    <property type="term" value="F:nucleotide binding"/>
    <property type="evidence" value="ECO:0007669"/>
    <property type="project" value="InterPro"/>
</dbReference>
<gene>
    <name evidence="18" type="ORF">BMF94_5578</name>
</gene>
<feature type="domain" description="DNA-directed DNA polymerase family B multifunctional" evidence="15">
    <location>
        <begin position="432"/>
        <end position="893"/>
    </location>
</feature>
<evidence type="ECO:0000256" key="8">
    <source>
        <dbReference type="ARBA" id="ARBA00022932"/>
    </source>
</evidence>
<dbReference type="InterPro" id="IPR006133">
    <property type="entry name" value="DNA-dir_DNA_pol_B_exonuc"/>
</dbReference>
<dbReference type="STRING" id="741276.A0A2S5B3D0"/>
<dbReference type="InterPro" id="IPR023211">
    <property type="entry name" value="DNA_pol_palm_dom_sf"/>
</dbReference>
<dbReference type="InterPro" id="IPR042087">
    <property type="entry name" value="DNA_pol_B_thumb"/>
</dbReference>
<dbReference type="InterPro" id="IPR006134">
    <property type="entry name" value="DNA-dir_DNA_pol_B_multi_dom"/>
</dbReference>
<keyword evidence="13" id="KW-0235">DNA replication</keyword>
<dbReference type="CDD" id="cd05778">
    <property type="entry name" value="DNA_polB_zeta_exo"/>
    <property type="match status" value="1"/>
</dbReference>
<evidence type="ECO:0000256" key="6">
    <source>
        <dbReference type="ARBA" id="ARBA00022763"/>
    </source>
</evidence>
<comment type="subcellular location">
    <subcellularLocation>
        <location evidence="13">Nucleus</location>
    </subcellularLocation>
</comment>
<evidence type="ECO:0000256" key="13">
    <source>
        <dbReference type="RuleBase" id="RU000442"/>
    </source>
</evidence>
<evidence type="ECO:0000256" key="4">
    <source>
        <dbReference type="ARBA" id="ARBA00022695"/>
    </source>
</evidence>
<keyword evidence="5 13" id="KW-0479">Metal-binding</keyword>
<keyword evidence="10 13" id="KW-0411">Iron-sulfur</keyword>
<evidence type="ECO:0000256" key="12">
    <source>
        <dbReference type="ARBA" id="ARBA00049244"/>
    </source>
</evidence>
<dbReference type="PANTHER" id="PTHR45812:SF1">
    <property type="entry name" value="DNA POLYMERASE ZETA CATALYTIC SUBUNIT"/>
    <property type="match status" value="1"/>
</dbReference>
<protein>
    <recommendedName>
        <fullName evidence="13">DNA polymerase</fullName>
        <ecNumber evidence="13">2.7.7.7</ecNumber>
    </recommendedName>
</protein>
<keyword evidence="13" id="KW-0863">Zinc-finger</keyword>
<evidence type="ECO:0000259" key="17">
    <source>
        <dbReference type="Pfam" id="PF14260"/>
    </source>
</evidence>
<evidence type="ECO:0000256" key="10">
    <source>
        <dbReference type="ARBA" id="ARBA00023014"/>
    </source>
</evidence>
<dbReference type="Pfam" id="PF14260">
    <property type="entry name" value="zf-C4pol"/>
    <property type="match status" value="1"/>
</dbReference>
<dbReference type="SMART" id="SM00486">
    <property type="entry name" value="POLBc"/>
    <property type="match status" value="1"/>
</dbReference>
<dbReference type="InterPro" id="IPR017964">
    <property type="entry name" value="DNA-dir_DNA_pol_B_CS"/>
</dbReference>
<comment type="caution">
    <text evidence="18">The sequence shown here is derived from an EMBL/GenBank/DDBJ whole genome shotgun (WGS) entry which is preliminary data.</text>
</comment>
<dbReference type="SUPFAM" id="SSF53098">
    <property type="entry name" value="Ribonuclease H-like"/>
    <property type="match status" value="1"/>
</dbReference>
<comment type="similarity">
    <text evidence="2 13">Belongs to the DNA polymerase type-B family.</text>
</comment>
<dbReference type="InterPro" id="IPR030559">
    <property type="entry name" value="PolZ_Rev3"/>
</dbReference>
<proteinExistence type="inferred from homology"/>
<evidence type="ECO:0000256" key="1">
    <source>
        <dbReference type="ARBA" id="ARBA00001966"/>
    </source>
</evidence>
<dbReference type="CDD" id="cd05534">
    <property type="entry name" value="POLBc_zeta"/>
    <property type="match status" value="1"/>
</dbReference>
<dbReference type="GO" id="GO:0016035">
    <property type="term" value="C:zeta DNA polymerase complex"/>
    <property type="evidence" value="ECO:0007669"/>
    <property type="project" value="InterPro"/>
</dbReference>
<dbReference type="InterPro" id="IPR012337">
    <property type="entry name" value="RNaseH-like_sf"/>
</dbReference>
<dbReference type="PANTHER" id="PTHR45812">
    <property type="entry name" value="DNA POLYMERASE ZETA CATALYTIC SUBUNIT"/>
    <property type="match status" value="1"/>
</dbReference>
<dbReference type="EC" id="2.7.7.7" evidence="13"/>
<organism evidence="18 19">
    <name type="scientific">Rhodotorula taiwanensis</name>
    <dbReference type="NCBI Taxonomy" id="741276"/>
    <lineage>
        <taxon>Eukaryota</taxon>
        <taxon>Fungi</taxon>
        <taxon>Dikarya</taxon>
        <taxon>Basidiomycota</taxon>
        <taxon>Pucciniomycotina</taxon>
        <taxon>Microbotryomycetes</taxon>
        <taxon>Sporidiobolales</taxon>
        <taxon>Sporidiobolaceae</taxon>
        <taxon>Rhodotorula</taxon>
    </lineage>
</organism>
<evidence type="ECO:0000313" key="18">
    <source>
        <dbReference type="EMBL" id="POY71266.1"/>
    </source>
</evidence>
<dbReference type="OrthoDB" id="2414538at2759"/>
<dbReference type="Gene3D" id="3.90.1600.10">
    <property type="entry name" value="Palm domain of DNA polymerase"/>
    <property type="match status" value="1"/>
</dbReference>
<dbReference type="Gene3D" id="1.10.132.60">
    <property type="entry name" value="DNA polymerase family B, C-terminal domain"/>
    <property type="match status" value="1"/>
</dbReference>
<dbReference type="GO" id="GO:0042276">
    <property type="term" value="P:error-prone translesion synthesis"/>
    <property type="evidence" value="ECO:0007669"/>
    <property type="project" value="TreeGrafter"/>
</dbReference>
<dbReference type="FunFam" id="1.10.132.60:FF:000007">
    <property type="entry name" value="DNA polymerase"/>
    <property type="match status" value="1"/>
</dbReference>
<feature type="region of interest" description="Disordered" evidence="14">
    <location>
        <begin position="130"/>
        <end position="153"/>
    </location>
</feature>
<keyword evidence="7 13" id="KW-0862">Zinc</keyword>
<comment type="catalytic activity">
    <reaction evidence="12 13">
        <text>DNA(n) + a 2'-deoxyribonucleoside 5'-triphosphate = DNA(n+1) + diphosphate</text>
        <dbReference type="Rhea" id="RHEA:22508"/>
        <dbReference type="Rhea" id="RHEA-COMP:17339"/>
        <dbReference type="Rhea" id="RHEA-COMP:17340"/>
        <dbReference type="ChEBI" id="CHEBI:33019"/>
        <dbReference type="ChEBI" id="CHEBI:61560"/>
        <dbReference type="ChEBI" id="CHEBI:173112"/>
        <dbReference type="EC" id="2.7.7.7"/>
    </reaction>
</comment>
<dbReference type="PRINTS" id="PR00106">
    <property type="entry name" value="DNAPOLB"/>
</dbReference>
<comment type="cofactor">
    <cofactor evidence="1 13">
        <name>[4Fe-4S] cluster</name>
        <dbReference type="ChEBI" id="CHEBI:49883"/>
    </cofactor>
</comment>
<dbReference type="InterPro" id="IPR036397">
    <property type="entry name" value="RNaseH_sf"/>
</dbReference>
<feature type="domain" description="DNA-directed DNA polymerase family B exonuclease" evidence="16">
    <location>
        <begin position="165"/>
        <end position="348"/>
    </location>
</feature>
<dbReference type="InterPro" id="IPR043502">
    <property type="entry name" value="DNA/RNA_pol_sf"/>
</dbReference>
<dbReference type="InterPro" id="IPR025687">
    <property type="entry name" value="Znf-C4pol"/>
</dbReference>
<evidence type="ECO:0000259" key="16">
    <source>
        <dbReference type="Pfam" id="PF03104"/>
    </source>
</evidence>
<dbReference type="InterPro" id="IPR006172">
    <property type="entry name" value="DNA-dir_DNA_pol_B"/>
</dbReference>
<evidence type="ECO:0000256" key="2">
    <source>
        <dbReference type="ARBA" id="ARBA00005755"/>
    </source>
</evidence>
<keyword evidence="11" id="KW-0234">DNA repair</keyword>
<keyword evidence="4 13" id="KW-0548">Nucleotidyltransferase</keyword>
<keyword evidence="8 13" id="KW-0239">DNA-directed DNA polymerase</keyword>
<feature type="compositionally biased region" description="Polar residues" evidence="14">
    <location>
        <begin position="138"/>
        <end position="149"/>
    </location>
</feature>
<keyword evidence="9 13" id="KW-0408">Iron</keyword>
<dbReference type="AlphaFoldDB" id="A0A2S5B3D0"/>
<dbReference type="Gene3D" id="3.30.420.10">
    <property type="entry name" value="Ribonuclease H-like superfamily/Ribonuclease H"/>
    <property type="match status" value="1"/>
</dbReference>
<feature type="domain" description="C4-type zinc-finger of DNA polymerase delta" evidence="17">
    <location>
        <begin position="936"/>
        <end position="1005"/>
    </location>
</feature>
<evidence type="ECO:0000256" key="5">
    <source>
        <dbReference type="ARBA" id="ARBA00022723"/>
    </source>
</evidence>
<keyword evidence="13" id="KW-0004">4Fe-4S</keyword>
<keyword evidence="19" id="KW-1185">Reference proteome</keyword>
<dbReference type="Pfam" id="PF00136">
    <property type="entry name" value="DNA_pol_B"/>
    <property type="match status" value="1"/>
</dbReference>
<dbReference type="SUPFAM" id="SSF56672">
    <property type="entry name" value="DNA/RNA polymerases"/>
    <property type="match status" value="1"/>
</dbReference>
<keyword evidence="6" id="KW-0227">DNA damage</keyword>
<keyword evidence="13" id="KW-0539">Nucleus</keyword>
<dbReference type="GO" id="GO:0006260">
    <property type="term" value="P:DNA replication"/>
    <property type="evidence" value="ECO:0007669"/>
    <property type="project" value="UniProtKB-KW"/>
</dbReference>
<evidence type="ECO:0000256" key="14">
    <source>
        <dbReference type="SAM" id="MobiDB-lite"/>
    </source>
</evidence>
<dbReference type="Gene3D" id="1.10.287.690">
    <property type="entry name" value="Helix hairpin bin"/>
    <property type="match status" value="1"/>
</dbReference>
<accession>A0A2S5B3D0</accession>
<name>A0A2S5B3D0_9BASI</name>
<sequence length="1024" mass="115466">MQSLRPGATLSRRTYLYAEAPPAAKQVEDTIESFGRAKVIYKDPHYSNPTDVPRRDREYGGKRFRLRGTTLRYLPEFRHHSSGTSSRSACPEPAQKFARTSVQTWEFSAAPPSRRDAMAWLEQRRAEVDAKKPRFDPTKSQIEGPTQKNGSDKFQAIKGASSQHEKQHMAVLTMELHVNTRGKLLPDPQLDAIEAIFYCLQSDNEDLHANGRSENTHVGVLAVGDGSTLRTLGITPAEYDVEIVSDERTLIDAFLEKVRYDWDPECLGGYEVHHASWGYLLERAEAEYGWNLVPELGRVRCADTGRFGDAQSDRWGYNQSSVLNFTGRHVLPIWRILKADNKFQQYSFEHIAFHVLGQRTPRWSHRVLSDWYLSGDPAKKARVFAYYRNRVEMDIEMLDAAEIVDQSWYDGLSKGAAAAELTGESARVFGVDFHSVRTRGSQFKVESVMFKISKPESFMLLSPNRVQVGRQNAAECQPLIMEPQSAFYKGPLLVMDFQSLYPSVMIAYNYCYSYVTCLGRVNTFKGSNKFGVSEINLPEGNLHLLLSPNGMMFAKPEIRKSLLAKMLSELLDTRVMVKSSMKAVARDRVRRFQLSEGKRVALTKLLNARQLALKFLANVTYGYTSATFSGRMPAVEIADAIVQTGRETLERAKETIESVKAWGAKVVYGDTDSLFIYLPGKSKDEAFRIGDEIAVRVTSLNPRPIKLKFEKVYLPSVLLAKKRYVGFKYEYKAQKEPDFDAKGIETVRRDGIAATQKMQETCLKILFRTSDLSLVKSFCQRQWKKLVAGDVSPQDFIIAKAVKLGSYAYVGNREGRLPPPGAAVATRAMLDDPRAEPEYGERVPYLMFQAEPGQQQVHRAISPEEFLADPRLRLDATHYIERMMIPPLERIFNLVGADVKSWYREMAKSKRVHRPGAQKASSKPIMLEEHFVSDRCIACQGPGGNGGLCAQCKARPTETIYALTARKHALLSRQRALHQICVSCSANPMCESIACDSTDCPNHYSQVRNDNELAKVVELSSLAF</sequence>
<dbReference type="GO" id="GO:0003887">
    <property type="term" value="F:DNA-directed DNA polymerase activity"/>
    <property type="evidence" value="ECO:0007669"/>
    <property type="project" value="UniProtKB-KW"/>
</dbReference>
<keyword evidence="3 13" id="KW-0808">Transferase</keyword>
<evidence type="ECO:0000256" key="7">
    <source>
        <dbReference type="ARBA" id="ARBA00022833"/>
    </source>
</evidence>
<dbReference type="EMBL" id="PJQD01000085">
    <property type="protein sequence ID" value="POY71266.1"/>
    <property type="molecule type" value="Genomic_DNA"/>
</dbReference>
<evidence type="ECO:0000256" key="11">
    <source>
        <dbReference type="ARBA" id="ARBA00023204"/>
    </source>
</evidence>
<dbReference type="GO" id="GO:0008270">
    <property type="term" value="F:zinc ion binding"/>
    <property type="evidence" value="ECO:0007669"/>
    <property type="project" value="UniProtKB-KW"/>
</dbReference>
<dbReference type="GO" id="GO:0000724">
    <property type="term" value="P:double-strand break repair via homologous recombination"/>
    <property type="evidence" value="ECO:0007669"/>
    <property type="project" value="TreeGrafter"/>
</dbReference>
<keyword evidence="13" id="KW-0238">DNA-binding</keyword>
<dbReference type="Proteomes" id="UP000237144">
    <property type="component" value="Unassembled WGS sequence"/>
</dbReference>
<dbReference type="GO" id="GO:0003677">
    <property type="term" value="F:DNA binding"/>
    <property type="evidence" value="ECO:0007669"/>
    <property type="project" value="UniProtKB-KW"/>
</dbReference>
<evidence type="ECO:0000313" key="19">
    <source>
        <dbReference type="Proteomes" id="UP000237144"/>
    </source>
</evidence>
<evidence type="ECO:0000259" key="15">
    <source>
        <dbReference type="Pfam" id="PF00136"/>
    </source>
</evidence>